<dbReference type="OrthoDB" id="3541936at2"/>
<evidence type="ECO:0000313" key="2">
    <source>
        <dbReference type="Proteomes" id="UP000309128"/>
    </source>
</evidence>
<dbReference type="EMBL" id="VCKY01000149">
    <property type="protein sequence ID" value="TMR11727.1"/>
    <property type="molecule type" value="Genomic_DNA"/>
</dbReference>
<protein>
    <submittedName>
        <fullName evidence="1">Uncharacterized protein</fullName>
    </submittedName>
</protein>
<comment type="caution">
    <text evidence="1">The sequence shown here is derived from an EMBL/GenBank/DDBJ whole genome shotgun (WGS) entry which is preliminary data.</text>
</comment>
<accession>A0A5S4F6R7</accession>
<dbReference type="AlphaFoldDB" id="A0A5S4F6R7"/>
<reference evidence="1 2" key="1">
    <citation type="submission" date="2019-05" db="EMBL/GenBank/DDBJ databases">
        <title>Draft genome sequence of Nonomuraea turkmeniaca DSM 43926.</title>
        <authorList>
            <person name="Saricaoglu S."/>
            <person name="Isik K."/>
        </authorList>
    </citation>
    <scope>NUCLEOTIDE SEQUENCE [LARGE SCALE GENOMIC DNA]</scope>
    <source>
        <strain evidence="1 2">DSM 43926</strain>
    </source>
</reference>
<gene>
    <name evidence="1" type="ORF">ETD86_34730</name>
</gene>
<evidence type="ECO:0000313" key="1">
    <source>
        <dbReference type="EMBL" id="TMR11727.1"/>
    </source>
</evidence>
<sequence>MDRITWTDKGYATLEGSVNKLALFTINMSTIRSGPQYFLDAKIPFRSVDIEMAGDDDEALKESAERLLVAYVAALGAAFPNA</sequence>
<keyword evidence="2" id="KW-1185">Reference proteome</keyword>
<organism evidence="1 2">
    <name type="scientific">Nonomuraea turkmeniaca</name>
    <dbReference type="NCBI Taxonomy" id="103838"/>
    <lineage>
        <taxon>Bacteria</taxon>
        <taxon>Bacillati</taxon>
        <taxon>Actinomycetota</taxon>
        <taxon>Actinomycetes</taxon>
        <taxon>Streptosporangiales</taxon>
        <taxon>Streptosporangiaceae</taxon>
        <taxon>Nonomuraea</taxon>
    </lineage>
</organism>
<name>A0A5S4F6R7_9ACTN</name>
<proteinExistence type="predicted"/>
<dbReference type="RefSeq" id="WP_138670877.1">
    <property type="nucleotide sequence ID" value="NZ_VCKY01000149.1"/>
</dbReference>
<dbReference type="Proteomes" id="UP000309128">
    <property type="component" value="Unassembled WGS sequence"/>
</dbReference>